<comment type="caution">
    <text evidence="1">The sequence shown here is derived from an EMBL/GenBank/DDBJ whole genome shotgun (WGS) entry which is preliminary data.</text>
</comment>
<gene>
    <name evidence="1" type="ORF">ASR47_1007122</name>
</gene>
<evidence type="ECO:0000313" key="2">
    <source>
        <dbReference type="Proteomes" id="UP000092713"/>
    </source>
</evidence>
<dbReference type="AlphaFoldDB" id="A0A1A7BYT9"/>
<evidence type="ECO:0000313" key="1">
    <source>
        <dbReference type="EMBL" id="OBV38806.1"/>
    </source>
</evidence>
<proteinExistence type="predicted"/>
<accession>A0A1A7BYT9</accession>
<sequence>MPYQILRNSVCLDQADGAITFHLAVFGAGKVCRVTSTALLSLGNGQGEALSVFEAHRQRIAQRAFSYLSRNLMASGVVLRALDF</sequence>
<dbReference type="RefSeq" id="WP_065308521.1">
    <property type="nucleotide sequence ID" value="NZ_LOCQ01000056.1"/>
</dbReference>
<name>A0A1A7BYT9_9BURK</name>
<dbReference type="SUPFAM" id="SSF160272">
    <property type="entry name" value="Shew3726-like"/>
    <property type="match status" value="1"/>
</dbReference>
<reference evidence="1 2" key="1">
    <citation type="submission" date="2016-04" db="EMBL/GenBank/DDBJ databases">
        <title>Draft genome sequence of Janthinobacterium psychrotolerans sp. nov., isolated from freshwater sediments in Denmark.</title>
        <authorList>
            <person name="Gong X."/>
            <person name="Skrivergaard S."/>
            <person name="Korsgaard B.S."/>
            <person name="Schreiber L."/>
            <person name="Marshall I.P."/>
            <person name="Finster K."/>
            <person name="Schramm A."/>
        </authorList>
    </citation>
    <scope>NUCLEOTIDE SEQUENCE [LARGE SCALE GENOMIC DNA]</scope>
    <source>
        <strain evidence="1 2">S3-2</strain>
    </source>
</reference>
<dbReference type="EMBL" id="LOCQ01000056">
    <property type="protein sequence ID" value="OBV38806.1"/>
    <property type="molecule type" value="Genomic_DNA"/>
</dbReference>
<evidence type="ECO:0008006" key="3">
    <source>
        <dbReference type="Google" id="ProtNLM"/>
    </source>
</evidence>
<organism evidence="1 2">
    <name type="scientific">Janthinobacterium psychrotolerans</name>
    <dbReference type="NCBI Taxonomy" id="1747903"/>
    <lineage>
        <taxon>Bacteria</taxon>
        <taxon>Pseudomonadati</taxon>
        <taxon>Pseudomonadota</taxon>
        <taxon>Betaproteobacteria</taxon>
        <taxon>Burkholderiales</taxon>
        <taxon>Oxalobacteraceae</taxon>
        <taxon>Janthinobacterium</taxon>
    </lineage>
</organism>
<dbReference type="Proteomes" id="UP000092713">
    <property type="component" value="Unassembled WGS sequence"/>
</dbReference>
<dbReference type="OrthoDB" id="8705724at2"/>
<keyword evidence="2" id="KW-1185">Reference proteome</keyword>
<dbReference type="STRING" id="1747903.ASR47_1007122"/>
<protein>
    <recommendedName>
        <fullName evidence="3">DUF1488 domain-containing protein</fullName>
    </recommendedName>
</protein>
<dbReference type="InterPro" id="IPR036692">
    <property type="entry name" value="Shew3726-like_sf"/>
</dbReference>